<name>A0A6H5GGG7_9HEMI</name>
<sequence>LNSHEDDSDEREEERTTSVKDLTQKLASSLGSPTEENKTGPYGDMKGIISKAKEELARSQSRADMKLSGGLGSPGAPTPTPPPPEIKKSEAELQWDALKEATSRPLKLCDLDFEDLGADEEHDVLTPAGFSGGVPPPPPPMGAPNPPVIPGGGAPNPPPAMRPPPQTPTNPTTLPTNKTKKTVKLFWKEKCRCTENNCRLHHTAANRLFIFYAWIQNVGETPDHAADGGGNQQNSRSPIGKSRIAVGECRTISTHFGLDIRIAGQAQTLGVQVGLRKSRKSQFHF</sequence>
<proteinExistence type="predicted"/>
<evidence type="ECO:0008006" key="4">
    <source>
        <dbReference type="Google" id="ProtNLM"/>
    </source>
</evidence>
<dbReference type="OrthoDB" id="9806920at2759"/>
<dbReference type="GO" id="GO:0005737">
    <property type="term" value="C:cytoplasm"/>
    <property type="evidence" value="ECO:0007669"/>
    <property type="project" value="TreeGrafter"/>
</dbReference>
<gene>
    <name evidence="2" type="ORF">NTEN_LOCUS7755</name>
</gene>
<dbReference type="GO" id="GO:0005856">
    <property type="term" value="C:cytoskeleton"/>
    <property type="evidence" value="ECO:0007669"/>
    <property type="project" value="TreeGrafter"/>
</dbReference>
<reference evidence="2 3" key="1">
    <citation type="submission" date="2020-02" db="EMBL/GenBank/DDBJ databases">
        <authorList>
            <person name="Ferguson B K."/>
        </authorList>
    </citation>
    <scope>NUCLEOTIDE SEQUENCE [LARGE SCALE GENOMIC DNA]</scope>
</reference>
<dbReference type="Proteomes" id="UP000479000">
    <property type="component" value="Unassembled WGS sequence"/>
</dbReference>
<feature type="non-terminal residue" evidence="2">
    <location>
        <position position="1"/>
    </location>
</feature>
<feature type="compositionally biased region" description="Acidic residues" evidence="1">
    <location>
        <begin position="1"/>
        <end position="12"/>
    </location>
</feature>
<feature type="compositionally biased region" description="Basic and acidic residues" evidence="1">
    <location>
        <begin position="85"/>
        <end position="96"/>
    </location>
</feature>
<protein>
    <recommendedName>
        <fullName evidence="4">C3H1-type domain-containing protein</fullName>
    </recommendedName>
</protein>
<dbReference type="GO" id="GO:0030866">
    <property type="term" value="P:cortical actin cytoskeleton organization"/>
    <property type="evidence" value="ECO:0007669"/>
    <property type="project" value="TreeGrafter"/>
</dbReference>
<accession>A0A6H5GGG7</accession>
<evidence type="ECO:0000313" key="2">
    <source>
        <dbReference type="EMBL" id="CAB0001968.1"/>
    </source>
</evidence>
<dbReference type="GO" id="GO:0051015">
    <property type="term" value="F:actin filament binding"/>
    <property type="evidence" value="ECO:0007669"/>
    <property type="project" value="TreeGrafter"/>
</dbReference>
<feature type="region of interest" description="Disordered" evidence="1">
    <location>
        <begin position="1"/>
        <end position="96"/>
    </location>
</feature>
<dbReference type="AlphaFoldDB" id="A0A6H5GGG7"/>
<dbReference type="EMBL" id="CADCXU010011834">
    <property type="protein sequence ID" value="CAB0001968.1"/>
    <property type="molecule type" value="Genomic_DNA"/>
</dbReference>
<dbReference type="PANTHER" id="PTHR45920:SF4">
    <property type="entry name" value="FORMIN HOMOLOGY 2 DOMAIN CONTAINING, ISOFORM I"/>
    <property type="match status" value="1"/>
</dbReference>
<organism evidence="2 3">
    <name type="scientific">Nesidiocoris tenuis</name>
    <dbReference type="NCBI Taxonomy" id="355587"/>
    <lineage>
        <taxon>Eukaryota</taxon>
        <taxon>Metazoa</taxon>
        <taxon>Ecdysozoa</taxon>
        <taxon>Arthropoda</taxon>
        <taxon>Hexapoda</taxon>
        <taxon>Insecta</taxon>
        <taxon>Pterygota</taxon>
        <taxon>Neoptera</taxon>
        <taxon>Paraneoptera</taxon>
        <taxon>Hemiptera</taxon>
        <taxon>Heteroptera</taxon>
        <taxon>Panheteroptera</taxon>
        <taxon>Cimicomorpha</taxon>
        <taxon>Miridae</taxon>
        <taxon>Dicyphina</taxon>
        <taxon>Nesidiocoris</taxon>
    </lineage>
</organism>
<feature type="compositionally biased region" description="Basic and acidic residues" evidence="1">
    <location>
        <begin position="51"/>
        <end position="65"/>
    </location>
</feature>
<keyword evidence="3" id="KW-1185">Reference proteome</keyword>
<evidence type="ECO:0000256" key="1">
    <source>
        <dbReference type="SAM" id="MobiDB-lite"/>
    </source>
</evidence>
<dbReference type="PANTHER" id="PTHR45920">
    <property type="entry name" value="FORMIN HOMOLOGY 2 DOMAIN CONTAINING, ISOFORM I"/>
    <property type="match status" value="1"/>
</dbReference>
<feature type="compositionally biased region" description="Pro residues" evidence="1">
    <location>
        <begin position="134"/>
        <end position="168"/>
    </location>
</feature>
<evidence type="ECO:0000313" key="3">
    <source>
        <dbReference type="Proteomes" id="UP000479000"/>
    </source>
</evidence>
<feature type="region of interest" description="Disordered" evidence="1">
    <location>
        <begin position="128"/>
        <end position="179"/>
    </location>
</feature>
<feature type="compositionally biased region" description="Polar residues" evidence="1">
    <location>
        <begin position="19"/>
        <end position="34"/>
    </location>
</feature>